<sequence length="218" mass="26224">MDKRKIFLEGSDYLRCVHDLYEFNDEKASINMYRRIVGFTKSHNLEKAREKIIDIGAWCLMQNHYHLFSSPVVDDGLTKFHRKFGIGLANVFNTKYKRSGALFQGRYKKVLVDDDTQALQLICYIHSNPLDLWKPGWKEKGLTNLELQNALRFLEKDFRWSSHLDWWGIKNFPSLIDNDFMARFFKSPEEYREFFMNWLRYYEKNTQSIQKLILERIQ</sequence>
<gene>
    <name evidence="2" type="ORF">A2654_00960</name>
</gene>
<dbReference type="AlphaFoldDB" id="A0A1G2E3K0"/>
<dbReference type="SMART" id="SM01321">
    <property type="entry name" value="Y1_Tnp"/>
    <property type="match status" value="1"/>
</dbReference>
<dbReference type="GO" id="GO:0006313">
    <property type="term" value="P:DNA transposition"/>
    <property type="evidence" value="ECO:0007669"/>
    <property type="project" value="InterPro"/>
</dbReference>
<protein>
    <recommendedName>
        <fullName evidence="1">Transposase IS200-like domain-containing protein</fullName>
    </recommendedName>
</protein>
<dbReference type="Gene3D" id="3.30.70.1290">
    <property type="entry name" value="Transposase IS200-like"/>
    <property type="match status" value="1"/>
</dbReference>
<comment type="caution">
    <text evidence="2">The sequence shown here is derived from an EMBL/GenBank/DDBJ whole genome shotgun (WGS) entry which is preliminary data.</text>
</comment>
<dbReference type="Proteomes" id="UP000178721">
    <property type="component" value="Unassembled WGS sequence"/>
</dbReference>
<reference evidence="2 3" key="1">
    <citation type="journal article" date="2016" name="Nat. Commun.">
        <title>Thousands of microbial genomes shed light on interconnected biogeochemical processes in an aquifer system.</title>
        <authorList>
            <person name="Anantharaman K."/>
            <person name="Brown C.T."/>
            <person name="Hug L.A."/>
            <person name="Sharon I."/>
            <person name="Castelle C.J."/>
            <person name="Probst A.J."/>
            <person name="Thomas B.C."/>
            <person name="Singh A."/>
            <person name="Wilkins M.J."/>
            <person name="Karaoz U."/>
            <person name="Brodie E.L."/>
            <person name="Williams K.H."/>
            <person name="Hubbard S.S."/>
            <person name="Banfield J.F."/>
        </authorList>
    </citation>
    <scope>NUCLEOTIDE SEQUENCE [LARGE SCALE GENOMIC DNA]</scope>
</reference>
<organism evidence="2 3">
    <name type="scientific">Candidatus Nealsonbacteria bacterium RIFCSPHIGHO2_01_FULL_43_31</name>
    <dbReference type="NCBI Taxonomy" id="1801665"/>
    <lineage>
        <taxon>Bacteria</taxon>
        <taxon>Candidatus Nealsoniibacteriota</taxon>
    </lineage>
</organism>
<evidence type="ECO:0000313" key="3">
    <source>
        <dbReference type="Proteomes" id="UP000178721"/>
    </source>
</evidence>
<evidence type="ECO:0000313" key="2">
    <source>
        <dbReference type="EMBL" id="OGZ20249.1"/>
    </source>
</evidence>
<evidence type="ECO:0000259" key="1">
    <source>
        <dbReference type="SMART" id="SM01321"/>
    </source>
</evidence>
<dbReference type="InterPro" id="IPR036515">
    <property type="entry name" value="Transposase_17_sf"/>
</dbReference>
<dbReference type="GO" id="GO:0003677">
    <property type="term" value="F:DNA binding"/>
    <property type="evidence" value="ECO:0007669"/>
    <property type="project" value="InterPro"/>
</dbReference>
<dbReference type="PANTHER" id="PTHR34322:SF2">
    <property type="entry name" value="TRANSPOSASE IS200-LIKE DOMAIN-CONTAINING PROTEIN"/>
    <property type="match status" value="1"/>
</dbReference>
<dbReference type="SUPFAM" id="SSF143422">
    <property type="entry name" value="Transposase IS200-like"/>
    <property type="match status" value="1"/>
</dbReference>
<accession>A0A1G2E3K0</accession>
<dbReference type="GO" id="GO:0004803">
    <property type="term" value="F:transposase activity"/>
    <property type="evidence" value="ECO:0007669"/>
    <property type="project" value="InterPro"/>
</dbReference>
<dbReference type="EMBL" id="MHMA01000020">
    <property type="protein sequence ID" value="OGZ20249.1"/>
    <property type="molecule type" value="Genomic_DNA"/>
</dbReference>
<dbReference type="InterPro" id="IPR002686">
    <property type="entry name" value="Transposase_17"/>
</dbReference>
<name>A0A1G2E3K0_9BACT</name>
<feature type="domain" description="Transposase IS200-like" evidence="1">
    <location>
        <begin position="29"/>
        <end position="128"/>
    </location>
</feature>
<dbReference type="PANTHER" id="PTHR34322">
    <property type="entry name" value="TRANSPOSASE, Y1_TNP DOMAIN-CONTAINING"/>
    <property type="match status" value="1"/>
</dbReference>
<proteinExistence type="predicted"/>